<dbReference type="Proteomes" id="UP000073816">
    <property type="component" value="Chromosome"/>
</dbReference>
<dbReference type="AlphaFoldDB" id="A0A142EKI7"/>
<proteinExistence type="predicted"/>
<keyword evidence="4" id="KW-1185">Reference proteome</keyword>
<dbReference type="InterPro" id="IPR001322">
    <property type="entry name" value="Lamin_tail_dom"/>
</dbReference>
<protein>
    <recommendedName>
        <fullName evidence="2">LTD domain-containing protein</fullName>
    </recommendedName>
</protein>
<dbReference type="Pfam" id="PF00932">
    <property type="entry name" value="LTD"/>
    <property type="match status" value="2"/>
</dbReference>
<gene>
    <name evidence="3" type="ORF">AO498_04435</name>
</gene>
<sequence>MVRIFQSILWGLVLWLFSSFFGPGSVWAQIQDFESPFQIVSIPDSFLEKWYGNEVRTSSRIFQANSVGRNGSKGLAVQPISTFDGEIWVELVPQEENSSVLFYARSLQNGTGNRPAVVFYGWSETLGGEVIEESVLGSETQFPNQDSGFEKFRLDVPEFAQHLKSFFLRIRVSYGGGSGSAARWVMDDFFFGVLEEDGSPPEVIIVRGFDSNQLQLIFNERVDPVFSQIPMAYSLDGLEPDQIIAQNDSTVILEFETTFLEEGNYSLTIRQIPDLEGNFIQDTTLSFQFEDPTAYAYKSLVINELMPAPKPDLDLPNVEYVELFNPSTKTWRLDPLQFSNSRSSTSIPPFWLEPGKFLILCPKGNSNLLEEYGEVLELSNWPTMLNSGDQLQLTEEELIVDQIAYQSSTWGGSEFSQGGYSLEVPFPDFGCESSELLAPSQHPQRGTPGFENSLFWKIEPPLLTEVSAYFTSPKTIRIRFDAPVPEGLSQTNVEISPVQNILEIQKINSREIELELSSDVQTGQVYQLNLINFSDCFGNFVESLGPSTLVRGDQPKVGELVLNELLFDPKPGDPKFVEIANLTDRYLNLEGWALANLDDQGMPAQVRVFGFPGQVIAPKSFLAITLDPDALRFSYPRSAQGNFQEVSSLPSYPISGGTVLLLSDQQEEMDRLDYSEDLHHPLIQDSRGVSLERIDMGVFASEGKEWTSAASTEDFATPGRKNSQSFDQDTEAKWLSVSPEVFDPEGFQGVSFTTFSYQLPDSGWIGSLKIYSSSGRLIDQIVSNQLLGSQGSFVWYGTGAGNKRLPPGYYVAVFELFDLRGRTHAVKKTVVIASKL</sequence>
<name>A0A142EKI7_9BACT</name>
<dbReference type="KEGG" id="alm:AO498_04435"/>
<evidence type="ECO:0000259" key="2">
    <source>
        <dbReference type="Pfam" id="PF00932"/>
    </source>
</evidence>
<evidence type="ECO:0000256" key="1">
    <source>
        <dbReference type="ARBA" id="ARBA00022729"/>
    </source>
</evidence>
<organism evidence="3 4">
    <name type="scientific">Algoriphagus sanaruensis</name>
    <dbReference type="NCBI Taxonomy" id="1727163"/>
    <lineage>
        <taxon>Bacteria</taxon>
        <taxon>Pseudomonadati</taxon>
        <taxon>Bacteroidota</taxon>
        <taxon>Cytophagia</taxon>
        <taxon>Cytophagales</taxon>
        <taxon>Cyclobacteriaceae</taxon>
        <taxon>Algoriphagus</taxon>
    </lineage>
</organism>
<dbReference type="PATRIC" id="fig|1727163.4.peg.922"/>
<dbReference type="InterPro" id="IPR014755">
    <property type="entry name" value="Cu-Rt/internalin_Ig-like"/>
</dbReference>
<dbReference type="STRING" id="1727163.AO498_04435"/>
<dbReference type="InterPro" id="IPR036415">
    <property type="entry name" value="Lamin_tail_dom_sf"/>
</dbReference>
<accession>A0A142EKI7</accession>
<reference evidence="3 4" key="2">
    <citation type="journal article" date="2016" name="Genome Announc.">
        <title>Complete Genome Sequence of Algoriphagus sp. Strain M8-2, Isolated from a Brackish Lake.</title>
        <authorList>
            <person name="Muraguchi Y."/>
            <person name="Kushimoto K."/>
            <person name="Ohtsubo Y."/>
            <person name="Suzuki T."/>
            <person name="Dohra H."/>
            <person name="Kimbara K."/>
            <person name="Shintani M."/>
        </authorList>
    </citation>
    <scope>NUCLEOTIDE SEQUENCE [LARGE SCALE GENOMIC DNA]</scope>
    <source>
        <strain evidence="3 4">M8-2</strain>
    </source>
</reference>
<dbReference type="Gene3D" id="2.60.40.4070">
    <property type="match status" value="1"/>
</dbReference>
<dbReference type="RefSeq" id="WP_067544182.1">
    <property type="nucleotide sequence ID" value="NZ_CP012836.1"/>
</dbReference>
<evidence type="ECO:0000313" key="4">
    <source>
        <dbReference type="Proteomes" id="UP000073816"/>
    </source>
</evidence>
<feature type="domain" description="LTD" evidence="2">
    <location>
        <begin position="555"/>
        <end position="675"/>
    </location>
</feature>
<evidence type="ECO:0000313" key="3">
    <source>
        <dbReference type="EMBL" id="AMQ55642.1"/>
    </source>
</evidence>
<dbReference type="EMBL" id="CP012836">
    <property type="protein sequence ID" value="AMQ55642.1"/>
    <property type="molecule type" value="Genomic_DNA"/>
</dbReference>
<dbReference type="Gene3D" id="2.60.40.1220">
    <property type="match status" value="1"/>
</dbReference>
<keyword evidence="1" id="KW-0732">Signal</keyword>
<dbReference type="SUPFAM" id="SSF74853">
    <property type="entry name" value="Lamin A/C globular tail domain"/>
    <property type="match status" value="2"/>
</dbReference>
<dbReference type="OrthoDB" id="9758406at2"/>
<feature type="domain" description="LTD" evidence="2">
    <location>
        <begin position="294"/>
        <end position="406"/>
    </location>
</feature>
<reference evidence="4" key="1">
    <citation type="submission" date="2015-09" db="EMBL/GenBank/DDBJ databases">
        <title>Complete sequence of Algoriphagus sp. M8-2.</title>
        <authorList>
            <person name="Shintani M."/>
        </authorList>
    </citation>
    <scope>NUCLEOTIDE SEQUENCE [LARGE SCALE GENOMIC DNA]</scope>
    <source>
        <strain evidence="4">M8-2</strain>
    </source>
</reference>